<reference evidence="18" key="2">
    <citation type="submission" date="2021-04" db="EMBL/GenBank/DDBJ databases">
        <authorList>
            <person name="Gilroy R."/>
        </authorList>
    </citation>
    <scope>NUCLEOTIDE SEQUENCE</scope>
    <source>
        <strain evidence="18">CHK33-7979</strain>
    </source>
</reference>
<dbReference type="Gene3D" id="3.30.43.10">
    <property type="entry name" value="Uridine Diphospho-n-acetylenolpyruvylglucosamine Reductase, domain 2"/>
    <property type="match status" value="1"/>
</dbReference>
<feature type="domain" description="FAD-binding PCMH-type" evidence="17">
    <location>
        <begin position="33"/>
        <end position="199"/>
    </location>
</feature>
<keyword evidence="7 16" id="KW-0285">Flavoprotein</keyword>
<organism evidence="18 19">
    <name type="scientific">Candidatus Intestinimonas merdavium</name>
    <dbReference type="NCBI Taxonomy" id="2838622"/>
    <lineage>
        <taxon>Bacteria</taxon>
        <taxon>Bacillati</taxon>
        <taxon>Bacillota</taxon>
        <taxon>Clostridia</taxon>
        <taxon>Eubacteriales</taxon>
        <taxon>Intestinimonas</taxon>
    </lineage>
</organism>
<comment type="catalytic activity">
    <reaction evidence="15 16">
        <text>UDP-N-acetyl-alpha-D-muramate + NADP(+) = UDP-N-acetyl-3-O-(1-carboxyvinyl)-alpha-D-glucosamine + NADPH + H(+)</text>
        <dbReference type="Rhea" id="RHEA:12248"/>
        <dbReference type="ChEBI" id="CHEBI:15378"/>
        <dbReference type="ChEBI" id="CHEBI:57783"/>
        <dbReference type="ChEBI" id="CHEBI:58349"/>
        <dbReference type="ChEBI" id="CHEBI:68483"/>
        <dbReference type="ChEBI" id="CHEBI:70757"/>
        <dbReference type="EC" id="1.3.1.98"/>
    </reaction>
</comment>
<dbReference type="PANTHER" id="PTHR21071:SF4">
    <property type="entry name" value="UDP-N-ACETYLENOLPYRUVOYLGLUCOSAMINE REDUCTASE"/>
    <property type="match status" value="1"/>
</dbReference>
<dbReference type="GO" id="GO:0008360">
    <property type="term" value="P:regulation of cell shape"/>
    <property type="evidence" value="ECO:0007669"/>
    <property type="project" value="UniProtKB-KW"/>
</dbReference>
<evidence type="ECO:0000256" key="3">
    <source>
        <dbReference type="ARBA" id="ARBA00004496"/>
    </source>
</evidence>
<sequence length="304" mass="32666">MDRYTSLFRELSRTCPALELRAEEPMSRHTTFRIGGPVRLMALPRSEEEAVKAVRTAIQHDIHPFYMGNGSDLLVADRGYEGFIIKAVDGLGGLECHGNMITAGSGVLLSRLSSFAMDKGLSGLEFAHGIPGSVGGAITMNAGAYDGEMKAVVQSVRCLSAQGEEETVSGEDLDFSYRHSAFQDESRLILSAQMELKPGDSGDIKALMDDFGNRRRHKQPLDLPSAGSVFKRPAGYFAASLIDECKLKGLTVGGAQVSKKHAGFIVNLGNATCSDVLTLAEQVQETVLKETGVALELEVRTLGV</sequence>
<evidence type="ECO:0000256" key="8">
    <source>
        <dbReference type="ARBA" id="ARBA00022827"/>
    </source>
</evidence>
<dbReference type="GO" id="GO:0071949">
    <property type="term" value="F:FAD binding"/>
    <property type="evidence" value="ECO:0007669"/>
    <property type="project" value="InterPro"/>
</dbReference>
<dbReference type="InterPro" id="IPR016167">
    <property type="entry name" value="FAD-bd_PCMH_sub1"/>
</dbReference>
<keyword evidence="5 16" id="KW-0963">Cytoplasm</keyword>
<dbReference type="GO" id="GO:0009252">
    <property type="term" value="P:peptidoglycan biosynthetic process"/>
    <property type="evidence" value="ECO:0007669"/>
    <property type="project" value="UniProtKB-UniRule"/>
</dbReference>
<dbReference type="InterPro" id="IPR036318">
    <property type="entry name" value="FAD-bd_PCMH-like_sf"/>
</dbReference>
<feature type="active site" evidence="16">
    <location>
        <position position="298"/>
    </location>
</feature>
<evidence type="ECO:0000256" key="16">
    <source>
        <dbReference type="HAMAP-Rule" id="MF_00037"/>
    </source>
</evidence>
<dbReference type="EMBL" id="DXCX01000030">
    <property type="protein sequence ID" value="HIY72893.1"/>
    <property type="molecule type" value="Genomic_DNA"/>
</dbReference>
<keyword evidence="6 16" id="KW-0132">Cell division</keyword>
<dbReference type="Proteomes" id="UP000886824">
    <property type="component" value="Unassembled WGS sequence"/>
</dbReference>
<evidence type="ECO:0000256" key="10">
    <source>
        <dbReference type="ARBA" id="ARBA00022960"/>
    </source>
</evidence>
<evidence type="ECO:0000256" key="15">
    <source>
        <dbReference type="ARBA" id="ARBA00048914"/>
    </source>
</evidence>
<dbReference type="NCBIfam" id="NF010480">
    <property type="entry name" value="PRK13905.1"/>
    <property type="match status" value="1"/>
</dbReference>
<evidence type="ECO:0000256" key="2">
    <source>
        <dbReference type="ARBA" id="ARBA00003921"/>
    </source>
</evidence>
<dbReference type="InterPro" id="IPR016169">
    <property type="entry name" value="FAD-bd_PCMH_sub2"/>
</dbReference>
<keyword evidence="9 16" id="KW-0521">NADP</keyword>
<evidence type="ECO:0000256" key="11">
    <source>
        <dbReference type="ARBA" id="ARBA00022984"/>
    </source>
</evidence>
<feature type="active site" description="Proton donor" evidence="16">
    <location>
        <position position="228"/>
    </location>
</feature>
<dbReference type="GO" id="GO:0071555">
    <property type="term" value="P:cell wall organization"/>
    <property type="evidence" value="ECO:0007669"/>
    <property type="project" value="UniProtKB-KW"/>
</dbReference>
<evidence type="ECO:0000256" key="5">
    <source>
        <dbReference type="ARBA" id="ARBA00022490"/>
    </source>
</evidence>
<evidence type="ECO:0000256" key="6">
    <source>
        <dbReference type="ARBA" id="ARBA00022618"/>
    </source>
</evidence>
<evidence type="ECO:0000256" key="13">
    <source>
        <dbReference type="ARBA" id="ARBA00023306"/>
    </source>
</evidence>
<keyword evidence="12 16" id="KW-0560">Oxidoreductase</keyword>
<keyword evidence="11 16" id="KW-0573">Peptidoglycan synthesis</keyword>
<dbReference type="HAMAP" id="MF_00037">
    <property type="entry name" value="MurB"/>
    <property type="match status" value="1"/>
</dbReference>
<keyword evidence="14 16" id="KW-0961">Cell wall biogenesis/degradation</keyword>
<dbReference type="PROSITE" id="PS51387">
    <property type="entry name" value="FAD_PCMH"/>
    <property type="match status" value="1"/>
</dbReference>
<accession>A0A9D1Z3U1</accession>
<keyword evidence="10 16" id="KW-0133">Cell shape</keyword>
<evidence type="ECO:0000256" key="9">
    <source>
        <dbReference type="ARBA" id="ARBA00022857"/>
    </source>
</evidence>
<evidence type="ECO:0000256" key="1">
    <source>
        <dbReference type="ARBA" id="ARBA00001974"/>
    </source>
</evidence>
<dbReference type="SUPFAM" id="SSF56176">
    <property type="entry name" value="FAD-binding/transporter-associated domain-like"/>
    <property type="match status" value="1"/>
</dbReference>
<comment type="subcellular location">
    <subcellularLocation>
        <location evidence="3 16">Cytoplasm</location>
    </subcellularLocation>
</comment>
<dbReference type="InterPro" id="IPR016166">
    <property type="entry name" value="FAD-bd_PCMH"/>
</dbReference>
<proteinExistence type="inferred from homology"/>
<dbReference type="InterPro" id="IPR006094">
    <property type="entry name" value="Oxid_FAD_bind_N"/>
</dbReference>
<dbReference type="GO" id="GO:0051301">
    <property type="term" value="P:cell division"/>
    <property type="evidence" value="ECO:0007669"/>
    <property type="project" value="UniProtKB-KW"/>
</dbReference>
<dbReference type="NCBIfam" id="TIGR00179">
    <property type="entry name" value="murB"/>
    <property type="match status" value="1"/>
</dbReference>
<comment type="cofactor">
    <cofactor evidence="1 16">
        <name>FAD</name>
        <dbReference type="ChEBI" id="CHEBI:57692"/>
    </cofactor>
</comment>
<evidence type="ECO:0000256" key="14">
    <source>
        <dbReference type="ARBA" id="ARBA00023316"/>
    </source>
</evidence>
<name>A0A9D1Z3U1_9FIRM</name>
<evidence type="ECO:0000313" key="18">
    <source>
        <dbReference type="EMBL" id="HIY72893.1"/>
    </source>
</evidence>
<dbReference type="Gene3D" id="3.30.465.10">
    <property type="match status" value="1"/>
</dbReference>
<keyword evidence="13 16" id="KW-0131">Cell cycle</keyword>
<comment type="function">
    <text evidence="2 16">Cell wall formation.</text>
</comment>
<protein>
    <recommendedName>
        <fullName evidence="16">UDP-N-acetylenolpyruvoylglucosamine reductase</fullName>
        <ecNumber evidence="16">1.3.1.98</ecNumber>
    </recommendedName>
    <alternativeName>
        <fullName evidence="16">UDP-N-acetylmuramate dehydrogenase</fullName>
    </alternativeName>
</protein>
<comment type="caution">
    <text evidence="18">The sequence shown here is derived from an EMBL/GenBank/DDBJ whole genome shotgun (WGS) entry which is preliminary data.</text>
</comment>
<dbReference type="AlphaFoldDB" id="A0A9D1Z3U1"/>
<evidence type="ECO:0000256" key="7">
    <source>
        <dbReference type="ARBA" id="ARBA00022630"/>
    </source>
</evidence>
<dbReference type="InterPro" id="IPR003170">
    <property type="entry name" value="MurB"/>
</dbReference>
<dbReference type="GO" id="GO:0005829">
    <property type="term" value="C:cytosol"/>
    <property type="evidence" value="ECO:0007669"/>
    <property type="project" value="TreeGrafter"/>
</dbReference>
<dbReference type="Pfam" id="PF01565">
    <property type="entry name" value="FAD_binding_4"/>
    <property type="match status" value="1"/>
</dbReference>
<dbReference type="Gene3D" id="3.90.78.10">
    <property type="entry name" value="UDP-N-acetylenolpyruvoylglucosamine reductase, C-terminal domain"/>
    <property type="match status" value="1"/>
</dbReference>
<dbReference type="InterPro" id="IPR011601">
    <property type="entry name" value="MurB_C"/>
</dbReference>
<evidence type="ECO:0000256" key="4">
    <source>
        <dbReference type="ARBA" id="ARBA00004752"/>
    </source>
</evidence>
<comment type="similarity">
    <text evidence="16">Belongs to the MurB family.</text>
</comment>
<evidence type="ECO:0000256" key="12">
    <source>
        <dbReference type="ARBA" id="ARBA00023002"/>
    </source>
</evidence>
<gene>
    <name evidence="16 18" type="primary">murB</name>
    <name evidence="18" type="ORF">H9826_02795</name>
</gene>
<dbReference type="InterPro" id="IPR036635">
    <property type="entry name" value="MurB_C_sf"/>
</dbReference>
<comment type="pathway">
    <text evidence="4 16">Cell wall biogenesis; peptidoglycan biosynthesis.</text>
</comment>
<feature type="active site" evidence="16">
    <location>
        <position position="178"/>
    </location>
</feature>
<dbReference type="EC" id="1.3.1.98" evidence="16"/>
<reference evidence="18" key="1">
    <citation type="journal article" date="2021" name="PeerJ">
        <title>Extensive microbial diversity within the chicken gut microbiome revealed by metagenomics and culture.</title>
        <authorList>
            <person name="Gilroy R."/>
            <person name="Ravi A."/>
            <person name="Getino M."/>
            <person name="Pursley I."/>
            <person name="Horton D.L."/>
            <person name="Alikhan N.F."/>
            <person name="Baker D."/>
            <person name="Gharbi K."/>
            <person name="Hall N."/>
            <person name="Watson M."/>
            <person name="Adriaenssens E.M."/>
            <person name="Foster-Nyarko E."/>
            <person name="Jarju S."/>
            <person name="Secka A."/>
            <person name="Antonio M."/>
            <person name="Oren A."/>
            <person name="Chaudhuri R.R."/>
            <person name="La Ragione R."/>
            <person name="Hildebrand F."/>
            <person name="Pallen M.J."/>
        </authorList>
    </citation>
    <scope>NUCLEOTIDE SEQUENCE</scope>
    <source>
        <strain evidence="18">CHK33-7979</strain>
    </source>
</reference>
<keyword evidence="8 16" id="KW-0274">FAD</keyword>
<dbReference type="Pfam" id="PF02873">
    <property type="entry name" value="MurB_C"/>
    <property type="match status" value="1"/>
</dbReference>
<dbReference type="PANTHER" id="PTHR21071">
    <property type="entry name" value="UDP-N-ACETYLENOLPYRUVOYLGLUCOSAMINE REDUCTASE"/>
    <property type="match status" value="1"/>
</dbReference>
<evidence type="ECO:0000313" key="19">
    <source>
        <dbReference type="Proteomes" id="UP000886824"/>
    </source>
</evidence>
<dbReference type="SUPFAM" id="SSF56194">
    <property type="entry name" value="Uridine diphospho-N-Acetylenolpyruvylglucosamine reductase, MurB, C-terminal domain"/>
    <property type="match status" value="1"/>
</dbReference>
<evidence type="ECO:0000259" key="17">
    <source>
        <dbReference type="PROSITE" id="PS51387"/>
    </source>
</evidence>
<dbReference type="GO" id="GO:0008762">
    <property type="term" value="F:UDP-N-acetylmuramate dehydrogenase activity"/>
    <property type="evidence" value="ECO:0007669"/>
    <property type="project" value="UniProtKB-UniRule"/>
</dbReference>